<evidence type="ECO:0000313" key="3">
    <source>
        <dbReference type="Proteomes" id="UP000054097"/>
    </source>
</evidence>
<dbReference type="HOGENOM" id="CLU_1541049_0_0_1"/>
<keyword evidence="3" id="KW-1185">Reference proteome</keyword>
<feature type="compositionally biased region" description="Low complexity" evidence="1">
    <location>
        <begin position="7"/>
        <end position="20"/>
    </location>
</feature>
<reference evidence="3" key="2">
    <citation type="submission" date="2015-01" db="EMBL/GenBank/DDBJ databases">
        <title>Evolutionary Origins and Diversification of the Mycorrhizal Mutualists.</title>
        <authorList>
            <consortium name="DOE Joint Genome Institute"/>
            <consortium name="Mycorrhizal Genomics Consortium"/>
            <person name="Kohler A."/>
            <person name="Kuo A."/>
            <person name="Nagy L.G."/>
            <person name="Floudas D."/>
            <person name="Copeland A."/>
            <person name="Barry K.W."/>
            <person name="Cichocki N."/>
            <person name="Veneault-Fourrey C."/>
            <person name="LaButti K."/>
            <person name="Lindquist E.A."/>
            <person name="Lipzen A."/>
            <person name="Lundell T."/>
            <person name="Morin E."/>
            <person name="Murat C."/>
            <person name="Riley R."/>
            <person name="Ohm R."/>
            <person name="Sun H."/>
            <person name="Tunlid A."/>
            <person name="Henrissat B."/>
            <person name="Grigoriev I.V."/>
            <person name="Hibbett D.S."/>
            <person name="Martin F."/>
        </authorList>
    </citation>
    <scope>NUCLEOTIDE SEQUENCE [LARGE SCALE GENOMIC DNA]</scope>
    <source>
        <strain evidence="3">MAFF 305830</strain>
    </source>
</reference>
<reference evidence="2 3" key="1">
    <citation type="submission" date="2014-04" db="EMBL/GenBank/DDBJ databases">
        <authorList>
            <consortium name="DOE Joint Genome Institute"/>
            <person name="Kuo A."/>
            <person name="Zuccaro A."/>
            <person name="Kohler A."/>
            <person name="Nagy L.G."/>
            <person name="Floudas D."/>
            <person name="Copeland A."/>
            <person name="Barry K.W."/>
            <person name="Cichocki N."/>
            <person name="Veneault-Fourrey C."/>
            <person name="LaButti K."/>
            <person name="Lindquist E.A."/>
            <person name="Lipzen A."/>
            <person name="Lundell T."/>
            <person name="Morin E."/>
            <person name="Murat C."/>
            <person name="Sun H."/>
            <person name="Tunlid A."/>
            <person name="Henrissat B."/>
            <person name="Grigoriev I.V."/>
            <person name="Hibbett D.S."/>
            <person name="Martin F."/>
            <person name="Nordberg H.P."/>
            <person name="Cantor M.N."/>
            <person name="Hua S.X."/>
        </authorList>
    </citation>
    <scope>NUCLEOTIDE SEQUENCE [LARGE SCALE GENOMIC DNA]</scope>
    <source>
        <strain evidence="2 3">MAFF 305830</strain>
    </source>
</reference>
<feature type="compositionally biased region" description="Basic and acidic residues" evidence="1">
    <location>
        <begin position="24"/>
        <end position="47"/>
    </location>
</feature>
<protein>
    <submittedName>
        <fullName evidence="2">Uncharacterized protein</fullName>
    </submittedName>
</protein>
<feature type="compositionally biased region" description="Basic and acidic residues" evidence="1">
    <location>
        <begin position="88"/>
        <end position="111"/>
    </location>
</feature>
<feature type="region of interest" description="Disordered" evidence="1">
    <location>
        <begin position="1"/>
        <end position="114"/>
    </location>
</feature>
<dbReference type="Proteomes" id="UP000054097">
    <property type="component" value="Unassembled WGS sequence"/>
</dbReference>
<gene>
    <name evidence="2" type="ORF">M408DRAFT_331715</name>
</gene>
<dbReference type="EMBL" id="KN824322">
    <property type="protein sequence ID" value="KIM24622.1"/>
    <property type="molecule type" value="Genomic_DNA"/>
</dbReference>
<evidence type="ECO:0000313" key="2">
    <source>
        <dbReference type="EMBL" id="KIM24622.1"/>
    </source>
</evidence>
<sequence>MEQSARPSSGQPQPGLGSSPAPHPEAHFSHSMTTKESKRTRECDSGRDSALASALPRFDLGGEGHQPWYVPNEGTLFPVKKGSVGAPRRTEPSQDREPEPAAKHEPEDSERGSTVLWDVTEQEVERFVHGEPSSTSKGIHGTVPRLRSQRSLEEEIAGIEDDEARRLTGIAYLS</sequence>
<feature type="region of interest" description="Disordered" evidence="1">
    <location>
        <begin position="126"/>
        <end position="146"/>
    </location>
</feature>
<organism evidence="2 3">
    <name type="scientific">Serendipita vermifera MAFF 305830</name>
    <dbReference type="NCBI Taxonomy" id="933852"/>
    <lineage>
        <taxon>Eukaryota</taxon>
        <taxon>Fungi</taxon>
        <taxon>Dikarya</taxon>
        <taxon>Basidiomycota</taxon>
        <taxon>Agaricomycotina</taxon>
        <taxon>Agaricomycetes</taxon>
        <taxon>Sebacinales</taxon>
        <taxon>Serendipitaceae</taxon>
        <taxon>Serendipita</taxon>
    </lineage>
</organism>
<accession>A0A0C2X5R8</accession>
<evidence type="ECO:0000256" key="1">
    <source>
        <dbReference type="SAM" id="MobiDB-lite"/>
    </source>
</evidence>
<dbReference type="AlphaFoldDB" id="A0A0C2X5R8"/>
<proteinExistence type="predicted"/>
<name>A0A0C2X5R8_SERVB</name>